<keyword evidence="4" id="KW-1185">Reference proteome</keyword>
<reference evidence="2 3" key="1">
    <citation type="submission" date="2018-06" db="EMBL/GenBank/DDBJ databases">
        <authorList>
            <consortium name="Pathogen Informatics"/>
            <person name="Doyle S."/>
        </authorList>
    </citation>
    <scope>NUCLEOTIDE SEQUENCE [LARGE SCALE GENOMIC DNA]</scope>
    <source>
        <strain evidence="2 3">NCTC13533</strain>
    </source>
</reference>
<name>A0A376DWP2_CHRCU</name>
<protein>
    <submittedName>
        <fullName evidence="2">Uncharacterized protein</fullName>
    </submittedName>
</protein>
<organism evidence="2 3">
    <name type="scientific">Chryseobacterium carnipullorum</name>
    <dbReference type="NCBI Taxonomy" id="1124835"/>
    <lineage>
        <taxon>Bacteria</taxon>
        <taxon>Pseudomonadati</taxon>
        <taxon>Bacteroidota</taxon>
        <taxon>Flavobacteriia</taxon>
        <taxon>Flavobacteriales</taxon>
        <taxon>Weeksellaceae</taxon>
        <taxon>Chryseobacterium group</taxon>
        <taxon>Chryseobacterium</taxon>
    </lineage>
</organism>
<dbReference type="Proteomes" id="UP000255224">
    <property type="component" value="Unassembled WGS sequence"/>
</dbReference>
<evidence type="ECO:0000313" key="3">
    <source>
        <dbReference type="Proteomes" id="UP000255224"/>
    </source>
</evidence>
<evidence type="ECO:0000313" key="1">
    <source>
        <dbReference type="EMBL" id="AZA49931.1"/>
    </source>
</evidence>
<evidence type="ECO:0000313" key="4">
    <source>
        <dbReference type="Proteomes" id="UP000273270"/>
    </source>
</evidence>
<dbReference type="EMBL" id="UFVQ01000003">
    <property type="protein sequence ID" value="STC96293.1"/>
    <property type="molecule type" value="Genomic_DNA"/>
</dbReference>
<dbReference type="RefSeq" id="WP_123880474.1">
    <property type="nucleotide sequence ID" value="NZ_CP033920.1"/>
</dbReference>
<evidence type="ECO:0000313" key="2">
    <source>
        <dbReference type="EMBL" id="STC96293.1"/>
    </source>
</evidence>
<dbReference type="AlphaFoldDB" id="A0A376DWP2"/>
<accession>A0A3G6M2P4</accession>
<dbReference type="KEGG" id="ccau:EG346_17905"/>
<gene>
    <name evidence="1" type="ORF">EG346_17905</name>
    <name evidence="2" type="ORF">NCTC13533_02156</name>
</gene>
<proteinExistence type="predicted"/>
<reference evidence="1" key="3">
    <citation type="submission" date="2018-11" db="EMBL/GenBank/DDBJ databases">
        <title>Proposal to divide the Flavobacteriaceae and reorganize its genera based on Amino Acid Identity values calculated from whole genome sequences.</title>
        <authorList>
            <person name="Nicholson A.C."/>
            <person name="Gulvik C.A."/>
            <person name="Whitney A.M."/>
            <person name="Humrighouse B.W."/>
            <person name="Bell M."/>
            <person name="Holmes B."/>
            <person name="Steigerwalt A."/>
            <person name="Villarma A."/>
            <person name="Sheth M."/>
            <person name="Batra D."/>
            <person name="Pryor J."/>
            <person name="Bernardet J.-F."/>
            <person name="Hugo C."/>
            <person name="Kampfer P."/>
            <person name="Newman J."/>
            <person name="Mcquiston J.R."/>
        </authorList>
    </citation>
    <scope>NUCLEOTIDE SEQUENCE [LARGE SCALE GENOMIC DNA]</scope>
    <source>
        <strain evidence="1">G0188</strain>
    </source>
</reference>
<accession>A0A376DWP2</accession>
<sequence length="254" mass="29714">MRKLLIPLSLALSVTVSGQKKNTKTNTLVLYTYQTFNCDNTGYFDPEKYKKEEIDGVNKLLYQFSSGLFDNHTVFKLSDLDDVRKNKNIYLQQLEKQYQEKKKELYGILVINLPEWKKLHQETIQTFENEYQLKKEDLIAYSDPASLKNSKYYSTCKEYIDAVSSPDKQKMYTVWKNFAEAKSKENSNPQLVMDKFKAQFNDPRKDDYALIQLIGFGFYNCANGSFRPDPNDEGTLYEKFDKVFTKLKADCDEP</sequence>
<dbReference type="Proteomes" id="UP000273270">
    <property type="component" value="Chromosome"/>
</dbReference>
<dbReference type="EMBL" id="CP033920">
    <property type="protein sequence ID" value="AZA49931.1"/>
    <property type="molecule type" value="Genomic_DNA"/>
</dbReference>
<reference evidence="4" key="2">
    <citation type="submission" date="2018-11" db="EMBL/GenBank/DDBJ databases">
        <title>Proposal to divide the Flavobacteriaceae and reorganize its genera based on Amino Acid Identity values calculated from whole genome sequences.</title>
        <authorList>
            <person name="Nicholson A.C."/>
            <person name="Gulvik C.A."/>
            <person name="Whitney A.M."/>
            <person name="Humrighouse B.W."/>
            <person name="Bell M."/>
            <person name="Holmes B."/>
            <person name="Steigerwalt A.G."/>
            <person name="Villarma A."/>
            <person name="Sheth M."/>
            <person name="Batra D."/>
            <person name="Pryor J."/>
            <person name="Bernardet J.-F."/>
            <person name="Hugo C."/>
            <person name="Kampfer P."/>
            <person name="Newman J."/>
            <person name="McQuiston J.R."/>
        </authorList>
    </citation>
    <scope>NUCLEOTIDE SEQUENCE [LARGE SCALE GENOMIC DNA]</scope>
    <source>
        <strain evidence="4">G0188</strain>
    </source>
</reference>
<dbReference type="OrthoDB" id="1362060at2"/>